<dbReference type="AlphaFoldDB" id="E6PGK4"/>
<dbReference type="SUPFAM" id="SSF69118">
    <property type="entry name" value="AhpD-like"/>
    <property type="match status" value="1"/>
</dbReference>
<reference evidence="1" key="1">
    <citation type="submission" date="2009-10" db="EMBL/GenBank/DDBJ databases">
        <title>Diversity of trophic interactions inside an arsenic-rich microbial ecosystem.</title>
        <authorList>
            <person name="Bertin P.N."/>
            <person name="Heinrich-Salmeron A."/>
            <person name="Pelletier E."/>
            <person name="Goulhen-Chollet F."/>
            <person name="Arsene-Ploetze F."/>
            <person name="Gallien S."/>
            <person name="Calteau A."/>
            <person name="Vallenet D."/>
            <person name="Casiot C."/>
            <person name="Chane-Woon-Ming B."/>
            <person name="Giloteaux L."/>
            <person name="Barakat M."/>
            <person name="Bonnefoy V."/>
            <person name="Bruneel O."/>
            <person name="Chandler M."/>
            <person name="Cleiss J."/>
            <person name="Duran R."/>
            <person name="Elbaz-Poulichet F."/>
            <person name="Fonknechten N."/>
            <person name="Lauga B."/>
            <person name="Mornico D."/>
            <person name="Ortet P."/>
            <person name="Schaeffer C."/>
            <person name="Siguier P."/>
            <person name="Alexander Thil Smith A."/>
            <person name="Van Dorsselaer A."/>
            <person name="Weissenbach J."/>
            <person name="Medigue C."/>
            <person name="Le Paslier D."/>
        </authorList>
    </citation>
    <scope>NUCLEOTIDE SEQUENCE</scope>
</reference>
<protein>
    <recommendedName>
        <fullName evidence="2">Carboxymuconolactone decarboxylase family protein</fullName>
    </recommendedName>
</protein>
<evidence type="ECO:0008006" key="2">
    <source>
        <dbReference type="Google" id="ProtNLM"/>
    </source>
</evidence>
<accession>E6PGK4</accession>
<dbReference type="Gene3D" id="1.20.1290.10">
    <property type="entry name" value="AhpD-like"/>
    <property type="match status" value="1"/>
</dbReference>
<evidence type="ECO:0000313" key="1">
    <source>
        <dbReference type="EMBL" id="CBH75592.1"/>
    </source>
</evidence>
<comment type="caution">
    <text evidence="1">The sequence shown here is derived from an EMBL/GenBank/DDBJ whole genome shotgun (WGS) entry which is preliminary data.</text>
</comment>
<organism evidence="1">
    <name type="scientific">mine drainage metagenome</name>
    <dbReference type="NCBI Taxonomy" id="410659"/>
    <lineage>
        <taxon>unclassified sequences</taxon>
        <taxon>metagenomes</taxon>
        <taxon>ecological metagenomes</taxon>
    </lineage>
</organism>
<dbReference type="EMBL" id="CABL01000012">
    <property type="protein sequence ID" value="CBH75592.1"/>
    <property type="molecule type" value="Genomic_DNA"/>
</dbReference>
<name>E6PGK4_9ZZZZ</name>
<gene>
    <name evidence="1" type="ORF">CARN1_2561</name>
</gene>
<sequence>MDVHGALAKRLGVEEASLHDLSNYATSASFSELERAALAVAVALTREPRALPENLRSALIEACGRDGFEEIVATVGLFNYLTRLHNGCGAST</sequence>
<dbReference type="InterPro" id="IPR029032">
    <property type="entry name" value="AhpD-like"/>
</dbReference>
<proteinExistence type="predicted"/>